<dbReference type="Proteomes" id="UP001148838">
    <property type="component" value="Unassembled WGS sequence"/>
</dbReference>
<keyword evidence="2" id="KW-1185">Reference proteome</keyword>
<comment type="caution">
    <text evidence="1">The sequence shown here is derived from an EMBL/GenBank/DDBJ whole genome shotgun (WGS) entry which is preliminary data.</text>
</comment>
<proteinExistence type="predicted"/>
<sequence>MDLREVGYDDRDWINLAQERDRWWAYVRAAMNSEFLKSHKYGTLYLGFYPPPSEILIRTLVITYVGLQVNPEKTKYMIMSRDQNPRSYI</sequence>
<evidence type="ECO:0000313" key="1">
    <source>
        <dbReference type="EMBL" id="KAJ4432204.1"/>
    </source>
</evidence>
<reference evidence="1 2" key="1">
    <citation type="journal article" date="2022" name="Allergy">
        <title>Genome assembly and annotation of Periplaneta americana reveal a comprehensive cockroach allergen profile.</title>
        <authorList>
            <person name="Wang L."/>
            <person name="Xiong Q."/>
            <person name="Saelim N."/>
            <person name="Wang L."/>
            <person name="Nong W."/>
            <person name="Wan A.T."/>
            <person name="Shi M."/>
            <person name="Liu X."/>
            <person name="Cao Q."/>
            <person name="Hui J.H.L."/>
            <person name="Sookrung N."/>
            <person name="Leung T.F."/>
            <person name="Tungtrongchitr A."/>
            <person name="Tsui S.K.W."/>
        </authorList>
    </citation>
    <scope>NUCLEOTIDE SEQUENCE [LARGE SCALE GENOMIC DNA]</scope>
    <source>
        <strain evidence="1">PWHHKU_190912</strain>
    </source>
</reference>
<gene>
    <name evidence="1" type="ORF">ANN_20820</name>
</gene>
<dbReference type="EMBL" id="JAJSOF020000029">
    <property type="protein sequence ID" value="KAJ4432204.1"/>
    <property type="molecule type" value="Genomic_DNA"/>
</dbReference>
<name>A0ABQ8SDN4_PERAM</name>
<protein>
    <submittedName>
        <fullName evidence="1">Uncharacterized protein</fullName>
    </submittedName>
</protein>
<accession>A0ABQ8SDN4</accession>
<evidence type="ECO:0000313" key="2">
    <source>
        <dbReference type="Proteomes" id="UP001148838"/>
    </source>
</evidence>
<organism evidence="1 2">
    <name type="scientific">Periplaneta americana</name>
    <name type="common">American cockroach</name>
    <name type="synonym">Blatta americana</name>
    <dbReference type="NCBI Taxonomy" id="6978"/>
    <lineage>
        <taxon>Eukaryota</taxon>
        <taxon>Metazoa</taxon>
        <taxon>Ecdysozoa</taxon>
        <taxon>Arthropoda</taxon>
        <taxon>Hexapoda</taxon>
        <taxon>Insecta</taxon>
        <taxon>Pterygota</taxon>
        <taxon>Neoptera</taxon>
        <taxon>Polyneoptera</taxon>
        <taxon>Dictyoptera</taxon>
        <taxon>Blattodea</taxon>
        <taxon>Blattoidea</taxon>
        <taxon>Blattidae</taxon>
        <taxon>Blattinae</taxon>
        <taxon>Periplaneta</taxon>
    </lineage>
</organism>